<accession>A0AAE0MXB3</accession>
<comment type="caution">
    <text evidence="2">The sequence shown here is derived from an EMBL/GenBank/DDBJ whole genome shotgun (WGS) entry which is preliminary data.</text>
</comment>
<evidence type="ECO:0000313" key="2">
    <source>
        <dbReference type="EMBL" id="KAK3355778.1"/>
    </source>
</evidence>
<name>A0AAE0MXB3_9PEZI</name>
<dbReference type="GeneID" id="87866497"/>
<protein>
    <submittedName>
        <fullName evidence="2">Uncharacterized protein</fullName>
    </submittedName>
</protein>
<dbReference type="RefSeq" id="XP_062687156.1">
    <property type="nucleotide sequence ID" value="XM_062829343.1"/>
</dbReference>
<dbReference type="AlphaFoldDB" id="A0AAE0MXB3"/>
<dbReference type="Proteomes" id="UP001278500">
    <property type="component" value="Unassembled WGS sequence"/>
</dbReference>
<evidence type="ECO:0000256" key="1">
    <source>
        <dbReference type="SAM" id="MobiDB-lite"/>
    </source>
</evidence>
<gene>
    <name evidence="2" type="ORF">B0H65DRAFT_545019</name>
</gene>
<feature type="compositionally biased region" description="Polar residues" evidence="1">
    <location>
        <begin position="1"/>
        <end position="11"/>
    </location>
</feature>
<organism evidence="2 3">
    <name type="scientific">Neurospora tetraspora</name>
    <dbReference type="NCBI Taxonomy" id="94610"/>
    <lineage>
        <taxon>Eukaryota</taxon>
        <taxon>Fungi</taxon>
        <taxon>Dikarya</taxon>
        <taxon>Ascomycota</taxon>
        <taxon>Pezizomycotina</taxon>
        <taxon>Sordariomycetes</taxon>
        <taxon>Sordariomycetidae</taxon>
        <taxon>Sordariales</taxon>
        <taxon>Sordariaceae</taxon>
        <taxon>Neurospora</taxon>
    </lineage>
</organism>
<dbReference type="EMBL" id="JAUEPP010000001">
    <property type="protein sequence ID" value="KAK3355778.1"/>
    <property type="molecule type" value="Genomic_DNA"/>
</dbReference>
<reference evidence="2" key="1">
    <citation type="journal article" date="2023" name="Mol. Phylogenet. Evol.">
        <title>Genome-scale phylogeny and comparative genomics of the fungal order Sordariales.</title>
        <authorList>
            <person name="Hensen N."/>
            <person name="Bonometti L."/>
            <person name="Westerberg I."/>
            <person name="Brannstrom I.O."/>
            <person name="Guillou S."/>
            <person name="Cros-Aarteil S."/>
            <person name="Calhoun S."/>
            <person name="Haridas S."/>
            <person name="Kuo A."/>
            <person name="Mondo S."/>
            <person name="Pangilinan J."/>
            <person name="Riley R."/>
            <person name="LaButti K."/>
            <person name="Andreopoulos B."/>
            <person name="Lipzen A."/>
            <person name="Chen C."/>
            <person name="Yan M."/>
            <person name="Daum C."/>
            <person name="Ng V."/>
            <person name="Clum A."/>
            <person name="Steindorff A."/>
            <person name="Ohm R.A."/>
            <person name="Martin F."/>
            <person name="Silar P."/>
            <person name="Natvig D.O."/>
            <person name="Lalanne C."/>
            <person name="Gautier V."/>
            <person name="Ament-Velasquez S.L."/>
            <person name="Kruys A."/>
            <person name="Hutchinson M.I."/>
            <person name="Powell A.J."/>
            <person name="Barry K."/>
            <person name="Miller A.N."/>
            <person name="Grigoriev I.V."/>
            <person name="Debuchy R."/>
            <person name="Gladieux P."/>
            <person name="Hiltunen Thoren M."/>
            <person name="Johannesson H."/>
        </authorList>
    </citation>
    <scope>NUCLEOTIDE SEQUENCE</scope>
    <source>
        <strain evidence="2">CBS 560.94</strain>
    </source>
</reference>
<evidence type="ECO:0000313" key="3">
    <source>
        <dbReference type="Proteomes" id="UP001278500"/>
    </source>
</evidence>
<reference evidence="2" key="2">
    <citation type="submission" date="2023-06" db="EMBL/GenBank/DDBJ databases">
        <authorList>
            <consortium name="Lawrence Berkeley National Laboratory"/>
            <person name="Haridas S."/>
            <person name="Hensen N."/>
            <person name="Bonometti L."/>
            <person name="Westerberg I."/>
            <person name="Brannstrom I.O."/>
            <person name="Guillou S."/>
            <person name="Cros-Aarteil S."/>
            <person name="Calhoun S."/>
            <person name="Kuo A."/>
            <person name="Mondo S."/>
            <person name="Pangilinan J."/>
            <person name="Riley R."/>
            <person name="Labutti K."/>
            <person name="Andreopoulos B."/>
            <person name="Lipzen A."/>
            <person name="Chen C."/>
            <person name="Yanf M."/>
            <person name="Daum C."/>
            <person name="Ng V."/>
            <person name="Clum A."/>
            <person name="Steindorff A."/>
            <person name="Ohm R."/>
            <person name="Martin F."/>
            <person name="Silar P."/>
            <person name="Natvig D."/>
            <person name="Lalanne C."/>
            <person name="Gautier V."/>
            <person name="Ament-Velasquez S.L."/>
            <person name="Kruys A."/>
            <person name="Hutchinson M.I."/>
            <person name="Powell A.J."/>
            <person name="Barry K."/>
            <person name="Miller A.N."/>
            <person name="Grigoriev I.V."/>
            <person name="Debuchy R."/>
            <person name="Gladieux P."/>
            <person name="Thoren M.H."/>
            <person name="Johannesson H."/>
        </authorList>
    </citation>
    <scope>NUCLEOTIDE SEQUENCE</scope>
    <source>
        <strain evidence="2">CBS 560.94</strain>
    </source>
</reference>
<sequence>MFDIPQYSSITPFDPTAHRGTGYQNAMNNSEAYYNTMLEIKNKQSGVPYNVRTPRFFNFPILEPFYHNVYRSIAAYNAMLETRDKQSDVPYQSHTPKQQVK</sequence>
<proteinExistence type="predicted"/>
<keyword evidence="3" id="KW-1185">Reference proteome</keyword>
<feature type="region of interest" description="Disordered" evidence="1">
    <location>
        <begin position="1"/>
        <end position="24"/>
    </location>
</feature>